<dbReference type="SUPFAM" id="SSF52540">
    <property type="entry name" value="P-loop containing nucleoside triphosphate hydrolases"/>
    <property type="match status" value="1"/>
</dbReference>
<dbReference type="InterPro" id="IPR027417">
    <property type="entry name" value="P-loop_NTPase"/>
</dbReference>
<organism evidence="2 3">
    <name type="scientific">Thalassotalea litorea</name>
    <dbReference type="NCBI Taxonomy" id="2020715"/>
    <lineage>
        <taxon>Bacteria</taxon>
        <taxon>Pseudomonadati</taxon>
        <taxon>Pseudomonadota</taxon>
        <taxon>Gammaproteobacteria</taxon>
        <taxon>Alteromonadales</taxon>
        <taxon>Colwelliaceae</taxon>
        <taxon>Thalassotalea</taxon>
    </lineage>
</organism>
<evidence type="ECO:0000256" key="1">
    <source>
        <dbReference type="ARBA" id="ARBA00022679"/>
    </source>
</evidence>
<dbReference type="PANTHER" id="PTHR12788:SF10">
    <property type="entry name" value="PROTEIN-TYROSINE SULFOTRANSFERASE"/>
    <property type="match status" value="1"/>
</dbReference>
<gene>
    <name evidence="2" type="ORF">FE810_07670</name>
</gene>
<sequence length="341" mass="40306">MMENNNKLNTLTDPEKSASDPVFIVGCPRSGTTLLQVKLSAIDDLAIPPEDDFILRFYYLMDQDCNKYLSNDDIDLLLDDLFEHDNNTFSQWHVKRTQIEKCIGEYTQLNLRQFIECIYRAFLNRLENKRRWGCKVPYFAAHIPVLHKIFPNARFIHIVRDGRAAYQSMLERRFHPNARQYPRSPFNIAWQWQKFVSLAHNASTNLNEQFLTIHYESLLENPEQIYLQLANFLQVEESQLNQDYYQNILDNQLIRQDNIELYVKPKIDASKAQRWQKELSQYQVVCFEAVAGKTLVEMGYPLSRPPIFMFKKWFIGLMAQSYLSLRNCKQWLKNNVLQSGI</sequence>
<dbReference type="PANTHER" id="PTHR12788">
    <property type="entry name" value="PROTEIN-TYROSINE SULFOTRANSFERASE 2"/>
    <property type="match status" value="1"/>
</dbReference>
<dbReference type="Gene3D" id="3.40.50.300">
    <property type="entry name" value="P-loop containing nucleotide triphosphate hydrolases"/>
    <property type="match status" value="1"/>
</dbReference>
<keyword evidence="3" id="KW-1185">Reference proteome</keyword>
<accession>A0A5R9IR58</accession>
<proteinExistence type="predicted"/>
<comment type="caution">
    <text evidence="2">The sequence shown here is derived from an EMBL/GenBank/DDBJ whole genome shotgun (WGS) entry which is preliminary data.</text>
</comment>
<evidence type="ECO:0000313" key="2">
    <source>
        <dbReference type="EMBL" id="TLU65781.1"/>
    </source>
</evidence>
<dbReference type="OrthoDB" id="9815894at2"/>
<dbReference type="InterPro" id="IPR026634">
    <property type="entry name" value="TPST-like"/>
</dbReference>
<evidence type="ECO:0000313" key="3">
    <source>
        <dbReference type="Proteomes" id="UP000307790"/>
    </source>
</evidence>
<dbReference type="AlphaFoldDB" id="A0A5R9IR58"/>
<protein>
    <submittedName>
        <fullName evidence="2">Sulfotransferase</fullName>
    </submittedName>
</protein>
<name>A0A5R9IR58_9GAMM</name>
<dbReference type="EMBL" id="VCBC01000006">
    <property type="protein sequence ID" value="TLU65781.1"/>
    <property type="molecule type" value="Genomic_DNA"/>
</dbReference>
<dbReference type="Proteomes" id="UP000307790">
    <property type="component" value="Unassembled WGS sequence"/>
</dbReference>
<reference evidence="2 3" key="1">
    <citation type="submission" date="2019-05" db="EMBL/GenBank/DDBJ databases">
        <title>Genome sequences of Thalassotalea litorea 1K03283.</title>
        <authorList>
            <person name="Zhang D."/>
        </authorList>
    </citation>
    <scope>NUCLEOTIDE SEQUENCE [LARGE SCALE GENOMIC DNA]</scope>
    <source>
        <strain evidence="2 3">MCCC 1K03283</strain>
    </source>
</reference>
<dbReference type="PROSITE" id="PS00018">
    <property type="entry name" value="EF_HAND_1"/>
    <property type="match status" value="1"/>
</dbReference>
<dbReference type="RefSeq" id="WP_138319442.1">
    <property type="nucleotide sequence ID" value="NZ_VCBC01000006.1"/>
</dbReference>
<dbReference type="Pfam" id="PF13469">
    <property type="entry name" value="Sulfotransfer_3"/>
    <property type="match status" value="1"/>
</dbReference>
<keyword evidence="1 2" id="KW-0808">Transferase</keyword>
<dbReference type="InterPro" id="IPR018247">
    <property type="entry name" value="EF_Hand_1_Ca_BS"/>
</dbReference>
<dbReference type="GO" id="GO:0008476">
    <property type="term" value="F:protein-tyrosine sulfotransferase activity"/>
    <property type="evidence" value="ECO:0007669"/>
    <property type="project" value="InterPro"/>
</dbReference>